<name>X1LM08_9ZZZZ</name>
<dbReference type="GO" id="GO:0006233">
    <property type="term" value="P:dTDP biosynthetic process"/>
    <property type="evidence" value="ECO:0007669"/>
    <property type="project" value="InterPro"/>
</dbReference>
<gene>
    <name evidence="10" type="ORF">S06H3_17390</name>
</gene>
<dbReference type="NCBIfam" id="TIGR00041">
    <property type="entry name" value="DTMP_kinase"/>
    <property type="match status" value="1"/>
</dbReference>
<evidence type="ECO:0000259" key="9">
    <source>
        <dbReference type="Pfam" id="PF02223"/>
    </source>
</evidence>
<dbReference type="CDD" id="cd01672">
    <property type="entry name" value="TMPK"/>
    <property type="match status" value="1"/>
</dbReference>
<dbReference type="GO" id="GO:0006227">
    <property type="term" value="P:dUDP biosynthetic process"/>
    <property type="evidence" value="ECO:0007669"/>
    <property type="project" value="TreeGrafter"/>
</dbReference>
<dbReference type="GO" id="GO:0004798">
    <property type="term" value="F:dTMP kinase activity"/>
    <property type="evidence" value="ECO:0007669"/>
    <property type="project" value="UniProtKB-EC"/>
</dbReference>
<evidence type="ECO:0000256" key="6">
    <source>
        <dbReference type="ARBA" id="ARBA00022777"/>
    </source>
</evidence>
<evidence type="ECO:0000256" key="2">
    <source>
        <dbReference type="ARBA" id="ARBA00012980"/>
    </source>
</evidence>
<accession>X1LM08</accession>
<feature type="domain" description="Thymidylate kinase-like" evidence="9">
    <location>
        <begin position="7"/>
        <end position="193"/>
    </location>
</feature>
<dbReference type="AlphaFoldDB" id="X1LM08"/>
<dbReference type="GO" id="GO:0005524">
    <property type="term" value="F:ATP binding"/>
    <property type="evidence" value="ECO:0007669"/>
    <property type="project" value="UniProtKB-KW"/>
</dbReference>
<dbReference type="PANTHER" id="PTHR10344:SF4">
    <property type="entry name" value="UMP-CMP KINASE 2, MITOCHONDRIAL"/>
    <property type="match status" value="1"/>
</dbReference>
<organism evidence="10">
    <name type="scientific">marine sediment metagenome</name>
    <dbReference type="NCBI Taxonomy" id="412755"/>
    <lineage>
        <taxon>unclassified sequences</taxon>
        <taxon>metagenomes</taxon>
        <taxon>ecological metagenomes</taxon>
    </lineage>
</organism>
<dbReference type="SUPFAM" id="SSF52540">
    <property type="entry name" value="P-loop containing nucleoside triphosphate hydrolases"/>
    <property type="match status" value="1"/>
</dbReference>
<evidence type="ECO:0000256" key="4">
    <source>
        <dbReference type="ARBA" id="ARBA00022727"/>
    </source>
</evidence>
<dbReference type="Gene3D" id="3.40.50.300">
    <property type="entry name" value="P-loop containing nucleotide triphosphate hydrolases"/>
    <property type="match status" value="1"/>
</dbReference>
<proteinExistence type="inferred from homology"/>
<dbReference type="GO" id="GO:0005829">
    <property type="term" value="C:cytosol"/>
    <property type="evidence" value="ECO:0007669"/>
    <property type="project" value="TreeGrafter"/>
</dbReference>
<dbReference type="Pfam" id="PF02223">
    <property type="entry name" value="Thymidylate_kin"/>
    <property type="match status" value="1"/>
</dbReference>
<dbReference type="InterPro" id="IPR039430">
    <property type="entry name" value="Thymidylate_kin-like_dom"/>
</dbReference>
<dbReference type="EMBL" id="BARV01008686">
    <property type="protein sequence ID" value="GAI06861.1"/>
    <property type="molecule type" value="Genomic_DNA"/>
</dbReference>
<dbReference type="InterPro" id="IPR027417">
    <property type="entry name" value="P-loop_NTPase"/>
</dbReference>
<dbReference type="InterPro" id="IPR018094">
    <property type="entry name" value="Thymidylate_kinase"/>
</dbReference>
<comment type="caution">
    <text evidence="10">The sequence shown here is derived from an EMBL/GenBank/DDBJ whole genome shotgun (WGS) entry which is preliminary data.</text>
</comment>
<evidence type="ECO:0000313" key="10">
    <source>
        <dbReference type="EMBL" id="GAI06861.1"/>
    </source>
</evidence>
<keyword evidence="7" id="KW-0067">ATP-binding</keyword>
<evidence type="ECO:0000256" key="3">
    <source>
        <dbReference type="ARBA" id="ARBA00022679"/>
    </source>
</evidence>
<keyword evidence="6" id="KW-0418">Kinase</keyword>
<dbReference type="HAMAP" id="MF_00165">
    <property type="entry name" value="Thymidylate_kinase"/>
    <property type="match status" value="1"/>
</dbReference>
<dbReference type="GO" id="GO:0006235">
    <property type="term" value="P:dTTP biosynthetic process"/>
    <property type="evidence" value="ECO:0007669"/>
    <property type="project" value="TreeGrafter"/>
</dbReference>
<dbReference type="FunFam" id="3.40.50.300:FF:000225">
    <property type="entry name" value="Thymidylate kinase"/>
    <property type="match status" value="1"/>
</dbReference>
<keyword evidence="4" id="KW-0545">Nucleotide biosynthesis</keyword>
<evidence type="ECO:0000256" key="1">
    <source>
        <dbReference type="ARBA" id="ARBA00009776"/>
    </source>
</evidence>
<comment type="similarity">
    <text evidence="1">Belongs to the thymidylate kinase family.</text>
</comment>
<comment type="catalytic activity">
    <reaction evidence="8">
        <text>dTMP + ATP = dTDP + ADP</text>
        <dbReference type="Rhea" id="RHEA:13517"/>
        <dbReference type="ChEBI" id="CHEBI:30616"/>
        <dbReference type="ChEBI" id="CHEBI:58369"/>
        <dbReference type="ChEBI" id="CHEBI:63528"/>
        <dbReference type="ChEBI" id="CHEBI:456216"/>
        <dbReference type="EC" id="2.7.4.9"/>
    </reaction>
</comment>
<keyword evidence="3" id="KW-0808">Transferase</keyword>
<dbReference type="EC" id="2.7.4.9" evidence="2"/>
<keyword evidence="5" id="KW-0547">Nucleotide-binding</keyword>
<evidence type="ECO:0000256" key="8">
    <source>
        <dbReference type="ARBA" id="ARBA00048743"/>
    </source>
</evidence>
<dbReference type="PANTHER" id="PTHR10344">
    <property type="entry name" value="THYMIDYLATE KINASE"/>
    <property type="match status" value="1"/>
</dbReference>
<dbReference type="InterPro" id="IPR018095">
    <property type="entry name" value="Thymidylate_kin_CS"/>
</dbReference>
<protein>
    <recommendedName>
        <fullName evidence="2">dTMP kinase</fullName>
        <ecNumber evidence="2">2.7.4.9</ecNumber>
    </recommendedName>
</protein>
<dbReference type="PROSITE" id="PS01331">
    <property type="entry name" value="THYMIDYLATE_KINASE"/>
    <property type="match status" value="1"/>
</dbReference>
<evidence type="ECO:0000256" key="5">
    <source>
        <dbReference type="ARBA" id="ARBA00022741"/>
    </source>
</evidence>
<sequence length="209" mass="23221">MALFITFEGGEGSGKSVQSRALYRRLSRLAIPAVLTHEPGGTSLGRKVARWLKWEQGINISPMAELLLFNASRAQLVAEVIQPSLESGKVVICDRYADSTVAYQSYGRGLDSAMVNAVNNAAIRGLTPDLTILLDMPVEAGLARKRDKKQDRFEREDIAFHRRVREGYLKLAASEPQRWLVVDATQSKEKIVEIIWQKVSQLLSSPGKV</sequence>
<evidence type="ECO:0000256" key="7">
    <source>
        <dbReference type="ARBA" id="ARBA00022840"/>
    </source>
</evidence>
<reference evidence="10" key="1">
    <citation type="journal article" date="2014" name="Front. Microbiol.">
        <title>High frequency of phylogenetically diverse reductive dehalogenase-homologous genes in deep subseafloor sedimentary metagenomes.</title>
        <authorList>
            <person name="Kawai M."/>
            <person name="Futagami T."/>
            <person name="Toyoda A."/>
            <person name="Takaki Y."/>
            <person name="Nishi S."/>
            <person name="Hori S."/>
            <person name="Arai W."/>
            <person name="Tsubouchi T."/>
            <person name="Morono Y."/>
            <person name="Uchiyama I."/>
            <person name="Ito T."/>
            <person name="Fujiyama A."/>
            <person name="Inagaki F."/>
            <person name="Takami H."/>
        </authorList>
    </citation>
    <scope>NUCLEOTIDE SEQUENCE</scope>
    <source>
        <strain evidence="10">Expedition CK06-06</strain>
    </source>
</reference>